<keyword evidence="9" id="KW-1185">Reference proteome</keyword>
<evidence type="ECO:0000256" key="5">
    <source>
        <dbReference type="SAM" id="MobiDB-lite"/>
    </source>
</evidence>
<feature type="region of interest" description="Disordered" evidence="5">
    <location>
        <begin position="326"/>
        <end position="399"/>
    </location>
</feature>
<dbReference type="PANTHER" id="PTHR15549">
    <property type="entry name" value="PAIRED IMMUNOGLOBULIN-LIKE TYPE 2 RECEPTOR"/>
    <property type="match status" value="1"/>
</dbReference>
<reference evidence="8 9" key="1">
    <citation type="journal article" date="2013" name="PLoS Genet.">
        <title>Genomic mechanisms accounting for the adaptation to parasitism in nematode-trapping fungi.</title>
        <authorList>
            <person name="Meerupati T."/>
            <person name="Andersson K.M."/>
            <person name="Friman E."/>
            <person name="Kumar D."/>
            <person name="Tunlid A."/>
            <person name="Ahren D."/>
        </authorList>
    </citation>
    <scope>NUCLEOTIDE SEQUENCE [LARGE SCALE GENOMIC DNA]</scope>
    <source>
        <strain evidence="8 9">CBS 200.50</strain>
    </source>
</reference>
<dbReference type="GO" id="GO:0016020">
    <property type="term" value="C:membrane"/>
    <property type="evidence" value="ECO:0007669"/>
    <property type="project" value="UniProtKB-SubCell"/>
</dbReference>
<protein>
    <submittedName>
        <fullName evidence="8">Uncharacterized protein</fullName>
    </submittedName>
</protein>
<name>S8BCG6_DACHA</name>
<sequence>MTRQQSKTWVFPALLVVALAIGRCEARPPWGQEIPTATALAPAATRQKELKPTPFNFVQAFVERRLRKRDEYPGSVCGFIGGDVASPALCSSNSICLWDTAHGAVGCSATDDGDLAFYTTCVDSNNDGVASLRNNQWAFTCASECYKNSYESFNGQGFTQWGCGRSSFATTVLTQPSGVTGQSAKVQATSIDMPTQSQESSSSSSSESSTIPPSSSSSSSSSSITESSTTTPPDSTTGPPPSTTTDSGLSTTNDSSTTGGSGESSTTSSSEPTNSTGSSTPTPGGGGSSTNVGAIAGGVVGGIAGLALIGGLLFLYLRERRNSQNLRRVSEASRTSLGPHDMGEIYEPKELDATTPEIPSELPGDSPVAGPSKPVPEPVELPGSEVPAKPAGSDTEKKV</sequence>
<comment type="subcellular location">
    <subcellularLocation>
        <location evidence="1">Membrane</location>
        <topology evidence="1">Single-pass membrane protein</topology>
    </subcellularLocation>
</comment>
<keyword evidence="3 6" id="KW-1133">Transmembrane helix</keyword>
<feature type="chain" id="PRO_5004561264" evidence="7">
    <location>
        <begin position="27"/>
        <end position="399"/>
    </location>
</feature>
<organism evidence="8 9">
    <name type="scientific">Dactylellina haptotyla (strain CBS 200.50)</name>
    <name type="common">Nematode-trapping fungus</name>
    <name type="synonym">Monacrosporium haptotylum</name>
    <dbReference type="NCBI Taxonomy" id="1284197"/>
    <lineage>
        <taxon>Eukaryota</taxon>
        <taxon>Fungi</taxon>
        <taxon>Dikarya</taxon>
        <taxon>Ascomycota</taxon>
        <taxon>Pezizomycotina</taxon>
        <taxon>Orbiliomycetes</taxon>
        <taxon>Orbiliales</taxon>
        <taxon>Orbiliaceae</taxon>
        <taxon>Dactylellina</taxon>
    </lineage>
</organism>
<gene>
    <name evidence="8" type="ORF">H072_9533</name>
</gene>
<feature type="region of interest" description="Disordered" evidence="5">
    <location>
        <begin position="177"/>
        <end position="289"/>
    </location>
</feature>
<dbReference type="GO" id="GO:0071944">
    <property type="term" value="C:cell periphery"/>
    <property type="evidence" value="ECO:0007669"/>
    <property type="project" value="UniProtKB-ARBA"/>
</dbReference>
<evidence type="ECO:0000313" key="8">
    <source>
        <dbReference type="EMBL" id="EPS36878.1"/>
    </source>
</evidence>
<evidence type="ECO:0000313" key="9">
    <source>
        <dbReference type="Proteomes" id="UP000015100"/>
    </source>
</evidence>
<keyword evidence="2 6" id="KW-0812">Transmembrane</keyword>
<dbReference type="PANTHER" id="PTHR15549:SF33">
    <property type="entry name" value="MEMBRANE PROTEIN WSC4, PUTATIVE (AFU_ORTHOLOGUE AFUA_5G09020)-RELATED"/>
    <property type="match status" value="1"/>
</dbReference>
<dbReference type="OMA" id="CYKNTFE"/>
<comment type="caution">
    <text evidence="8">The sequence shown here is derived from an EMBL/GenBank/DDBJ whole genome shotgun (WGS) entry which is preliminary data.</text>
</comment>
<feature type="compositionally biased region" description="Low complexity" evidence="5">
    <location>
        <begin position="194"/>
        <end position="282"/>
    </location>
</feature>
<dbReference type="AlphaFoldDB" id="S8BCG6"/>
<evidence type="ECO:0000256" key="4">
    <source>
        <dbReference type="ARBA" id="ARBA00023136"/>
    </source>
</evidence>
<feature type="transmembrane region" description="Helical" evidence="6">
    <location>
        <begin position="292"/>
        <end position="317"/>
    </location>
</feature>
<dbReference type="Proteomes" id="UP000015100">
    <property type="component" value="Unassembled WGS sequence"/>
</dbReference>
<evidence type="ECO:0000256" key="6">
    <source>
        <dbReference type="SAM" id="Phobius"/>
    </source>
</evidence>
<dbReference type="InterPro" id="IPR051694">
    <property type="entry name" value="Immunoregulatory_rcpt-like"/>
</dbReference>
<proteinExistence type="predicted"/>
<dbReference type="STRING" id="1284197.S8BCG6"/>
<evidence type="ECO:0000256" key="3">
    <source>
        <dbReference type="ARBA" id="ARBA00022989"/>
    </source>
</evidence>
<dbReference type="OrthoDB" id="5386093at2759"/>
<feature type="compositionally biased region" description="Polar residues" evidence="5">
    <location>
        <begin position="177"/>
        <end position="193"/>
    </location>
</feature>
<feature type="compositionally biased region" description="Polar residues" evidence="5">
    <location>
        <begin position="326"/>
        <end position="336"/>
    </location>
</feature>
<dbReference type="eggNOG" id="ENOG502STIU">
    <property type="taxonomic scope" value="Eukaryota"/>
</dbReference>
<dbReference type="EMBL" id="AQGS01000814">
    <property type="protein sequence ID" value="EPS36878.1"/>
    <property type="molecule type" value="Genomic_DNA"/>
</dbReference>
<keyword evidence="4 6" id="KW-0472">Membrane</keyword>
<feature type="compositionally biased region" description="Basic and acidic residues" evidence="5">
    <location>
        <begin position="341"/>
        <end position="352"/>
    </location>
</feature>
<keyword evidence="7" id="KW-0732">Signal</keyword>
<dbReference type="HOGENOM" id="CLU_703943_0_0_1"/>
<evidence type="ECO:0000256" key="7">
    <source>
        <dbReference type="SAM" id="SignalP"/>
    </source>
</evidence>
<feature type="signal peptide" evidence="7">
    <location>
        <begin position="1"/>
        <end position="26"/>
    </location>
</feature>
<evidence type="ECO:0000256" key="1">
    <source>
        <dbReference type="ARBA" id="ARBA00004167"/>
    </source>
</evidence>
<accession>S8BCG6</accession>
<evidence type="ECO:0000256" key="2">
    <source>
        <dbReference type="ARBA" id="ARBA00022692"/>
    </source>
</evidence>
<reference evidence="9" key="2">
    <citation type="submission" date="2013-04" db="EMBL/GenBank/DDBJ databases">
        <title>Genomic mechanisms accounting for the adaptation to parasitism in nematode-trapping fungi.</title>
        <authorList>
            <person name="Ahren D.G."/>
        </authorList>
    </citation>
    <scope>NUCLEOTIDE SEQUENCE [LARGE SCALE GENOMIC DNA]</scope>
    <source>
        <strain evidence="9">CBS 200.50</strain>
    </source>
</reference>